<evidence type="ECO:0000256" key="9">
    <source>
        <dbReference type="ARBA" id="ARBA00047392"/>
    </source>
</evidence>
<feature type="transmembrane region" description="Helical" evidence="13">
    <location>
        <begin position="6"/>
        <end position="25"/>
    </location>
</feature>
<evidence type="ECO:0000256" key="6">
    <source>
        <dbReference type="ARBA" id="ARBA00023098"/>
    </source>
</evidence>
<dbReference type="PROSITE" id="PS51704">
    <property type="entry name" value="GP_PDE"/>
    <property type="match status" value="1"/>
</dbReference>
<comment type="catalytic activity">
    <reaction evidence="8">
        <text>1-O-hexadecyl-sn-glycero-3-phosphocholine + H2O = 1-O-hexadecyl-sn-glycero-3-phosphate + choline + H(+)</text>
        <dbReference type="Rhea" id="RHEA:41143"/>
        <dbReference type="ChEBI" id="CHEBI:15354"/>
        <dbReference type="ChEBI" id="CHEBI:15377"/>
        <dbReference type="ChEBI" id="CHEBI:15378"/>
        <dbReference type="ChEBI" id="CHEBI:64496"/>
        <dbReference type="ChEBI" id="CHEBI:77580"/>
    </reaction>
    <physiologicalReaction direction="left-to-right" evidence="8">
        <dbReference type="Rhea" id="RHEA:41144"/>
    </physiologicalReaction>
</comment>
<evidence type="ECO:0000256" key="3">
    <source>
        <dbReference type="ARBA" id="ARBA00022692"/>
    </source>
</evidence>
<dbReference type="InterPro" id="IPR052271">
    <property type="entry name" value="GDPD-Related"/>
</dbReference>
<comment type="catalytic activity">
    <reaction evidence="10">
        <text>N-hexadecanoyl-1-(9Z-octadecenoyl)-sn-glycero-3-phosphoethanolamine + H2O = N-hexadecanoylethanolamine + 1-(9Z-octadecenoyl)-sn-glycero-3-phosphate + H(+)</text>
        <dbReference type="Rhea" id="RHEA:53168"/>
        <dbReference type="ChEBI" id="CHEBI:15377"/>
        <dbReference type="ChEBI" id="CHEBI:15378"/>
        <dbReference type="ChEBI" id="CHEBI:71464"/>
        <dbReference type="ChEBI" id="CHEBI:74544"/>
        <dbReference type="ChEBI" id="CHEBI:85217"/>
    </reaction>
    <physiologicalReaction direction="left-to-right" evidence="10">
        <dbReference type="Rhea" id="RHEA:53169"/>
    </physiologicalReaction>
</comment>
<dbReference type="PANTHER" id="PTHR42758:SF3">
    <property type="entry name" value="LYSOPHOSPHOLIPASE D GDPD3"/>
    <property type="match status" value="1"/>
</dbReference>
<keyword evidence="4" id="KW-0378">Hydrolase</keyword>
<sequence>MDWMLVIALIILFLDLFIPCSLYLLKNPLILHKKKKLDFYSRHISHRGGAGEKIENTMEAFTHAEEVGSQMLELDCHLTQDGYVMVSHDKNLKRQTGLDVAISSLKLKDLPLYKDHLEVTFNVGHYSTGKDRKMALLEDVFKKFPKMPINIEVKENKDELIEKVASLVKKYKRESITVWATDDSVIMAKCKKQCPSMPYSFTMGRIFLLLVLFYTGLLPFVPLEESLLQFYLPSVINRKYIPEESILKNRFVVSLIEKLTMRKSLFDHLVKRGMQVQLFVCNEESDMDAAFSVGATGVMSDYPALLSEYLRNHPLPPSTMASLR</sequence>
<evidence type="ECO:0000256" key="5">
    <source>
        <dbReference type="ARBA" id="ARBA00022989"/>
    </source>
</evidence>
<protein>
    <submittedName>
        <fullName evidence="15">Glycerophosphodiester phosphodiesterase domain containing 1</fullName>
    </submittedName>
</protein>
<evidence type="ECO:0000313" key="16">
    <source>
        <dbReference type="Proteomes" id="UP000694621"/>
    </source>
</evidence>
<dbReference type="Pfam" id="PF03009">
    <property type="entry name" value="GDPD"/>
    <property type="match status" value="1"/>
</dbReference>
<dbReference type="PANTHER" id="PTHR42758">
    <property type="entry name" value="PHOSPHATIDYLGLYCEROL PHOSPHOLIPASE C"/>
    <property type="match status" value="1"/>
</dbReference>
<evidence type="ECO:0000256" key="7">
    <source>
        <dbReference type="ARBA" id="ARBA00023136"/>
    </source>
</evidence>
<evidence type="ECO:0000256" key="1">
    <source>
        <dbReference type="ARBA" id="ARBA00004370"/>
    </source>
</evidence>
<organism evidence="15 16">
    <name type="scientific">Astyanax mexicanus</name>
    <name type="common">Blind cave fish</name>
    <name type="synonym">Astyanax fasciatus mexicanus</name>
    <dbReference type="NCBI Taxonomy" id="7994"/>
    <lineage>
        <taxon>Eukaryota</taxon>
        <taxon>Metazoa</taxon>
        <taxon>Chordata</taxon>
        <taxon>Craniata</taxon>
        <taxon>Vertebrata</taxon>
        <taxon>Euteleostomi</taxon>
        <taxon>Actinopterygii</taxon>
        <taxon>Neopterygii</taxon>
        <taxon>Teleostei</taxon>
        <taxon>Ostariophysi</taxon>
        <taxon>Characiformes</taxon>
        <taxon>Characoidei</taxon>
        <taxon>Acestrorhamphidae</taxon>
        <taxon>Acestrorhamphinae</taxon>
        <taxon>Astyanax</taxon>
    </lineage>
</organism>
<dbReference type="Proteomes" id="UP000694621">
    <property type="component" value="Unplaced"/>
</dbReference>
<comment type="catalytic activity">
    <reaction evidence="11">
        <text>1-O-(1Z-octadecenyl)-sn-glycero-3-phospho-N-hexadecanoyl-ethanolamine + H2O = 1-O-(1Z-octadecenyl)-sn-glycero-3-phosphate + N-hexadecanoylethanolamine + H(+)</text>
        <dbReference type="Rhea" id="RHEA:53184"/>
        <dbReference type="ChEBI" id="CHEBI:15377"/>
        <dbReference type="ChEBI" id="CHEBI:15378"/>
        <dbReference type="ChEBI" id="CHEBI:71464"/>
        <dbReference type="ChEBI" id="CHEBI:137009"/>
        <dbReference type="ChEBI" id="CHEBI:137017"/>
    </reaction>
    <physiologicalReaction direction="left-to-right" evidence="11">
        <dbReference type="Rhea" id="RHEA:53185"/>
    </physiologicalReaction>
</comment>
<dbReference type="AlphaFoldDB" id="A0A8B9RC54"/>
<evidence type="ECO:0000259" key="14">
    <source>
        <dbReference type="PROSITE" id="PS51704"/>
    </source>
</evidence>
<dbReference type="GO" id="GO:0046475">
    <property type="term" value="P:glycerophospholipid catabolic process"/>
    <property type="evidence" value="ECO:0007669"/>
    <property type="project" value="TreeGrafter"/>
</dbReference>
<evidence type="ECO:0000256" key="11">
    <source>
        <dbReference type="ARBA" id="ARBA00048580"/>
    </source>
</evidence>
<keyword evidence="3 13" id="KW-0812">Transmembrane</keyword>
<keyword evidence="7 13" id="KW-0472">Membrane</keyword>
<dbReference type="GO" id="GO:0008081">
    <property type="term" value="F:phosphoric diester hydrolase activity"/>
    <property type="evidence" value="ECO:0007669"/>
    <property type="project" value="InterPro"/>
</dbReference>
<dbReference type="CDD" id="cd08612">
    <property type="entry name" value="GDPD_GDE4"/>
    <property type="match status" value="1"/>
</dbReference>
<evidence type="ECO:0000256" key="2">
    <source>
        <dbReference type="ARBA" id="ARBA00007277"/>
    </source>
</evidence>
<dbReference type="Gene3D" id="3.20.20.190">
    <property type="entry name" value="Phosphatidylinositol (PI) phosphodiesterase"/>
    <property type="match status" value="1"/>
</dbReference>
<dbReference type="Ensembl" id="ENSAMXT00005035190.1">
    <property type="protein sequence ID" value="ENSAMXP00005032185.1"/>
    <property type="gene ID" value="ENSAMXG00005015724.1"/>
</dbReference>
<accession>A0A8B9RC54</accession>
<keyword evidence="5 13" id="KW-1133">Transmembrane helix</keyword>
<dbReference type="GO" id="GO:0005789">
    <property type="term" value="C:endoplasmic reticulum membrane"/>
    <property type="evidence" value="ECO:0007669"/>
    <property type="project" value="TreeGrafter"/>
</dbReference>
<keyword evidence="6" id="KW-0443">Lipid metabolism</keyword>
<proteinExistence type="inferred from homology"/>
<evidence type="ECO:0000313" key="15">
    <source>
        <dbReference type="Ensembl" id="ENSAMXP00005032185.1"/>
    </source>
</evidence>
<feature type="transmembrane region" description="Helical" evidence="13">
    <location>
        <begin position="206"/>
        <end position="223"/>
    </location>
</feature>
<dbReference type="InterPro" id="IPR017946">
    <property type="entry name" value="PLC-like_Pdiesterase_TIM-brl"/>
</dbReference>
<comment type="similarity">
    <text evidence="2">Belongs to the glycerophosphoryl diester phosphodiesterase family.</text>
</comment>
<reference evidence="15" key="1">
    <citation type="submission" date="2025-08" db="UniProtKB">
        <authorList>
            <consortium name="Ensembl"/>
        </authorList>
    </citation>
    <scope>IDENTIFICATION</scope>
</reference>
<dbReference type="InterPro" id="IPR030395">
    <property type="entry name" value="GP_PDE_dom"/>
</dbReference>
<evidence type="ECO:0000256" key="8">
    <source>
        <dbReference type="ARBA" id="ARBA00036083"/>
    </source>
</evidence>
<evidence type="ECO:0000256" key="12">
    <source>
        <dbReference type="ARBA" id="ARBA00048947"/>
    </source>
</evidence>
<comment type="catalytic activity">
    <reaction evidence="9">
        <text>N-(5Z,8Z,11Z,14Z-eicosatetraenoyl)-1-(9Z-octadecenoyl)-sn-glycero-3-phosphoethanolamine + H2O = N-(5Z,8Z,11Z,14Z-eicosatetraenoyl)-ethanolamine + 1-(9Z-octadecenoyl)-sn-glycero-3-phosphate + H(+)</text>
        <dbReference type="Rhea" id="RHEA:45544"/>
        <dbReference type="ChEBI" id="CHEBI:2700"/>
        <dbReference type="ChEBI" id="CHEBI:15377"/>
        <dbReference type="ChEBI" id="CHEBI:15378"/>
        <dbReference type="ChEBI" id="CHEBI:74544"/>
        <dbReference type="ChEBI" id="CHEBI:85223"/>
    </reaction>
    <physiologicalReaction direction="left-to-right" evidence="9">
        <dbReference type="Rhea" id="RHEA:45545"/>
    </physiologicalReaction>
</comment>
<feature type="domain" description="GP-PDE" evidence="14">
    <location>
        <begin position="41"/>
        <end position="310"/>
    </location>
</feature>
<evidence type="ECO:0000256" key="4">
    <source>
        <dbReference type="ARBA" id="ARBA00022801"/>
    </source>
</evidence>
<dbReference type="GO" id="GO:0004622">
    <property type="term" value="F:phosphatidylcholine lysophospholipase activity"/>
    <property type="evidence" value="ECO:0007669"/>
    <property type="project" value="TreeGrafter"/>
</dbReference>
<name>A0A8B9RC54_ASTMX</name>
<dbReference type="SUPFAM" id="SSF51695">
    <property type="entry name" value="PLC-like phosphodiesterases"/>
    <property type="match status" value="1"/>
</dbReference>
<dbReference type="OrthoDB" id="1058301at2759"/>
<comment type="subcellular location">
    <subcellularLocation>
        <location evidence="1">Membrane</location>
    </subcellularLocation>
</comment>
<comment type="catalytic activity">
    <reaction evidence="12">
        <text>N,1-di-(9Z-octadecenoyl)-sn-glycero-3-phosphoethanolamine + H2O = N-(9Z-octadecenoyl) ethanolamine + 1-(9Z-octadecenoyl)-sn-glycero-3-phosphate + H(+)</text>
        <dbReference type="Rhea" id="RHEA:56460"/>
        <dbReference type="ChEBI" id="CHEBI:15377"/>
        <dbReference type="ChEBI" id="CHEBI:15378"/>
        <dbReference type="ChEBI" id="CHEBI:71466"/>
        <dbReference type="ChEBI" id="CHEBI:74544"/>
        <dbReference type="ChEBI" id="CHEBI:85222"/>
    </reaction>
    <physiologicalReaction direction="left-to-right" evidence="12">
        <dbReference type="Rhea" id="RHEA:56461"/>
    </physiologicalReaction>
</comment>
<evidence type="ECO:0000256" key="13">
    <source>
        <dbReference type="SAM" id="Phobius"/>
    </source>
</evidence>
<evidence type="ECO:0000256" key="10">
    <source>
        <dbReference type="ARBA" id="ARBA00047538"/>
    </source>
</evidence>